<evidence type="ECO:0000313" key="1">
    <source>
        <dbReference type="EMBL" id="KAG0315952.1"/>
    </source>
</evidence>
<gene>
    <name evidence="1" type="ORF">BGZ99_007155</name>
</gene>
<sequence length="112" mass="12932">MLFAASRLIRKVLRSQSFPKTLALVREYDAGDLQDVLDQYRDTLGVNSIIFGSVKEVFFDRFQTREADSTSNEAVDIVMKELVNSVSRCLKDAKREENFERHGKDKDKIELE</sequence>
<name>A0A9P6URE0_9FUNG</name>
<dbReference type="AlphaFoldDB" id="A0A9P6URE0"/>
<organism evidence="1 2">
    <name type="scientific">Dissophora globulifera</name>
    <dbReference type="NCBI Taxonomy" id="979702"/>
    <lineage>
        <taxon>Eukaryota</taxon>
        <taxon>Fungi</taxon>
        <taxon>Fungi incertae sedis</taxon>
        <taxon>Mucoromycota</taxon>
        <taxon>Mortierellomycotina</taxon>
        <taxon>Mortierellomycetes</taxon>
        <taxon>Mortierellales</taxon>
        <taxon>Mortierellaceae</taxon>
        <taxon>Dissophora</taxon>
    </lineage>
</organism>
<protein>
    <submittedName>
        <fullName evidence="1">Uncharacterized protein</fullName>
    </submittedName>
</protein>
<dbReference type="Proteomes" id="UP000738325">
    <property type="component" value="Unassembled WGS sequence"/>
</dbReference>
<accession>A0A9P6URE0</accession>
<comment type="caution">
    <text evidence="1">The sequence shown here is derived from an EMBL/GenBank/DDBJ whole genome shotgun (WGS) entry which is preliminary data.</text>
</comment>
<keyword evidence="2" id="KW-1185">Reference proteome</keyword>
<evidence type="ECO:0000313" key="2">
    <source>
        <dbReference type="Proteomes" id="UP000738325"/>
    </source>
</evidence>
<dbReference type="EMBL" id="JAAAIP010000503">
    <property type="protein sequence ID" value="KAG0315952.1"/>
    <property type="molecule type" value="Genomic_DNA"/>
</dbReference>
<reference evidence="1" key="1">
    <citation type="journal article" date="2020" name="Fungal Divers.">
        <title>Resolving the Mortierellaceae phylogeny through synthesis of multi-gene phylogenetics and phylogenomics.</title>
        <authorList>
            <person name="Vandepol N."/>
            <person name="Liber J."/>
            <person name="Desiro A."/>
            <person name="Na H."/>
            <person name="Kennedy M."/>
            <person name="Barry K."/>
            <person name="Grigoriev I.V."/>
            <person name="Miller A.N."/>
            <person name="O'Donnell K."/>
            <person name="Stajich J.E."/>
            <person name="Bonito G."/>
        </authorList>
    </citation>
    <scope>NUCLEOTIDE SEQUENCE</scope>
    <source>
        <strain evidence="1">REB-010B</strain>
    </source>
</reference>
<proteinExistence type="predicted"/>